<evidence type="ECO:0000259" key="10">
    <source>
        <dbReference type="Pfam" id="PF09334"/>
    </source>
</evidence>
<keyword evidence="5 9" id="KW-0067">ATP-binding</keyword>
<evidence type="ECO:0000256" key="3">
    <source>
        <dbReference type="ARBA" id="ARBA00022598"/>
    </source>
</evidence>
<organism evidence="11 12">
    <name type="scientific">Aquicella siphonis</name>
    <dbReference type="NCBI Taxonomy" id="254247"/>
    <lineage>
        <taxon>Bacteria</taxon>
        <taxon>Pseudomonadati</taxon>
        <taxon>Pseudomonadota</taxon>
        <taxon>Gammaproteobacteria</taxon>
        <taxon>Legionellales</taxon>
        <taxon>Coxiellaceae</taxon>
        <taxon>Aquicella</taxon>
    </lineage>
</organism>
<dbReference type="AlphaFoldDB" id="A0A5E4PJK8"/>
<comment type="catalytic activity">
    <reaction evidence="8">
        <text>tRNA(Met) + L-methionine + ATP = L-methionyl-tRNA(Met) + AMP + diphosphate</text>
        <dbReference type="Rhea" id="RHEA:13481"/>
        <dbReference type="Rhea" id="RHEA-COMP:9667"/>
        <dbReference type="Rhea" id="RHEA-COMP:9698"/>
        <dbReference type="ChEBI" id="CHEBI:30616"/>
        <dbReference type="ChEBI" id="CHEBI:33019"/>
        <dbReference type="ChEBI" id="CHEBI:57844"/>
        <dbReference type="ChEBI" id="CHEBI:78442"/>
        <dbReference type="ChEBI" id="CHEBI:78530"/>
        <dbReference type="ChEBI" id="CHEBI:456215"/>
        <dbReference type="EC" id="6.1.1.10"/>
    </reaction>
</comment>
<dbReference type="OrthoDB" id="9810191at2"/>
<dbReference type="GO" id="GO:0006431">
    <property type="term" value="P:methionyl-tRNA aminoacylation"/>
    <property type="evidence" value="ECO:0007669"/>
    <property type="project" value="TreeGrafter"/>
</dbReference>
<dbReference type="Proteomes" id="UP000324194">
    <property type="component" value="Chromosome 2"/>
</dbReference>
<dbReference type="InterPro" id="IPR009080">
    <property type="entry name" value="tRNAsynth_Ia_anticodon-bd"/>
</dbReference>
<proteinExistence type="inferred from homology"/>
<dbReference type="GO" id="GO:0005829">
    <property type="term" value="C:cytosol"/>
    <property type="evidence" value="ECO:0007669"/>
    <property type="project" value="TreeGrafter"/>
</dbReference>
<keyword evidence="3 9" id="KW-0436">Ligase</keyword>
<keyword evidence="4 9" id="KW-0547">Nucleotide-binding</keyword>
<dbReference type="InterPro" id="IPR001412">
    <property type="entry name" value="aa-tRNA-synth_I_CS"/>
</dbReference>
<dbReference type="SUPFAM" id="SSF52374">
    <property type="entry name" value="Nucleotidylyl transferase"/>
    <property type="match status" value="1"/>
</dbReference>
<keyword evidence="12" id="KW-1185">Reference proteome</keyword>
<gene>
    <name evidence="11" type="primary">metG_2</name>
    <name evidence="11" type="ORF">AQUSIP_25470</name>
</gene>
<evidence type="ECO:0000313" key="11">
    <source>
        <dbReference type="EMBL" id="VVC77220.1"/>
    </source>
</evidence>
<dbReference type="PROSITE" id="PS00178">
    <property type="entry name" value="AA_TRNA_LIGASE_I"/>
    <property type="match status" value="1"/>
</dbReference>
<keyword evidence="7 9" id="KW-0030">Aminoacyl-tRNA synthetase</keyword>
<keyword evidence="2" id="KW-0963">Cytoplasm</keyword>
<dbReference type="KEGG" id="asip:AQUSIP_25470"/>
<feature type="domain" description="Methionyl/Leucyl tRNA synthetase" evidence="10">
    <location>
        <begin position="14"/>
        <end position="368"/>
    </location>
</feature>
<evidence type="ECO:0000256" key="9">
    <source>
        <dbReference type="RuleBase" id="RU363039"/>
    </source>
</evidence>
<dbReference type="SUPFAM" id="SSF47323">
    <property type="entry name" value="Anticodon-binding domain of a subclass of class I aminoacyl-tRNA synthetases"/>
    <property type="match status" value="1"/>
</dbReference>
<evidence type="ECO:0000313" key="12">
    <source>
        <dbReference type="Proteomes" id="UP000324194"/>
    </source>
</evidence>
<dbReference type="InterPro" id="IPR029038">
    <property type="entry name" value="MetRS_Zn"/>
</dbReference>
<dbReference type="EMBL" id="LR699120">
    <property type="protein sequence ID" value="VVC77220.1"/>
    <property type="molecule type" value="Genomic_DNA"/>
</dbReference>
<dbReference type="NCBIfam" id="NF008863">
    <property type="entry name" value="PRK11893.2-5"/>
    <property type="match status" value="1"/>
</dbReference>
<protein>
    <submittedName>
        <fullName evidence="11">Methionine--tRNA ligase</fullName>
    </submittedName>
</protein>
<evidence type="ECO:0000256" key="4">
    <source>
        <dbReference type="ARBA" id="ARBA00022741"/>
    </source>
</evidence>
<dbReference type="InterPro" id="IPR015413">
    <property type="entry name" value="Methionyl/Leucyl_tRNA_Synth"/>
</dbReference>
<evidence type="ECO:0000256" key="7">
    <source>
        <dbReference type="ARBA" id="ARBA00023146"/>
    </source>
</evidence>
<sequence length="519" mass="59184">MSQRGKKYLLIPSVPTPNGGLHLGHIGGPYLAADVLARYLRMRGAEALVMSGTDSYESYVTLQAAKEMRPPDSVCHAYHERIVNDLEVMQISMDEFVNPLSLRWNAVYSGWHYRILQQLQDAGSILRVNENMPWDPVRKMYLAGCWLQGKCPQCALEVTGYFCENCGAHFRPEELSHDSGLLHREVTNLFLRLQDICRLSETGIQPEIESSYRQYLNRQQGMLRLTANNPWGLYHDDESTLFNYGFIFAYFLMLGEIASQRLHANENAFSADSSIITIACFGIDNAIPFLASVLGITNACAEFKPFDYYLANHFYLLEGRKFSTSRRHAIWVKDFSGSEKLITDCVRYYLSSINVRENQGDFIMSEFKACCLRMMDCVQRLVIPALQQIADVPITAIGADMMEEMESALARQEQAMRPVRYLPQTATDQVEVWIQSGEGHAKADGNAFWWLKGLCLLVYPMMPHLGQEMWFALGYDGAPDSLELSRLPERRVRPLEMRIVSIQDISLDRWTREVMCHAG</sequence>
<evidence type="ECO:0000256" key="5">
    <source>
        <dbReference type="ARBA" id="ARBA00022840"/>
    </source>
</evidence>
<accession>A0A5E4PJK8</accession>
<dbReference type="RefSeq" id="WP_148340611.1">
    <property type="nucleotide sequence ID" value="NZ_LR699120.1"/>
</dbReference>
<evidence type="ECO:0000256" key="1">
    <source>
        <dbReference type="ARBA" id="ARBA00008258"/>
    </source>
</evidence>
<dbReference type="PANTHER" id="PTHR45765">
    <property type="entry name" value="METHIONINE--TRNA LIGASE"/>
    <property type="match status" value="1"/>
</dbReference>
<dbReference type="Gene3D" id="2.20.28.20">
    <property type="entry name" value="Methionyl-tRNA synthetase, Zn-domain"/>
    <property type="match status" value="1"/>
</dbReference>
<name>A0A5E4PJK8_9COXI</name>
<dbReference type="InterPro" id="IPR023458">
    <property type="entry name" value="Met-tRNA_ligase_1"/>
</dbReference>
<keyword evidence="6 9" id="KW-0648">Protein biosynthesis</keyword>
<dbReference type="Pfam" id="PF09334">
    <property type="entry name" value="tRNA-synt_1g"/>
    <property type="match status" value="1"/>
</dbReference>
<evidence type="ECO:0000256" key="8">
    <source>
        <dbReference type="ARBA" id="ARBA00047364"/>
    </source>
</evidence>
<reference evidence="11 12" key="1">
    <citation type="submission" date="2019-08" db="EMBL/GenBank/DDBJ databases">
        <authorList>
            <person name="Guy L."/>
        </authorList>
    </citation>
    <scope>NUCLEOTIDE SEQUENCE [LARGE SCALE GENOMIC DNA]</scope>
    <source>
        <strain evidence="11 12">SGT-108</strain>
    </source>
</reference>
<dbReference type="GO" id="GO:0004825">
    <property type="term" value="F:methionine-tRNA ligase activity"/>
    <property type="evidence" value="ECO:0007669"/>
    <property type="project" value="UniProtKB-EC"/>
</dbReference>
<dbReference type="Gene3D" id="3.40.50.620">
    <property type="entry name" value="HUPs"/>
    <property type="match status" value="1"/>
</dbReference>
<dbReference type="InterPro" id="IPR014729">
    <property type="entry name" value="Rossmann-like_a/b/a_fold"/>
</dbReference>
<dbReference type="GO" id="GO:0005524">
    <property type="term" value="F:ATP binding"/>
    <property type="evidence" value="ECO:0007669"/>
    <property type="project" value="UniProtKB-KW"/>
</dbReference>
<comment type="similarity">
    <text evidence="1">Belongs to the class-I aminoacyl-tRNA synthetase family. MetG type 1 subfamily.</text>
</comment>
<evidence type="ECO:0000256" key="6">
    <source>
        <dbReference type="ARBA" id="ARBA00022917"/>
    </source>
</evidence>
<dbReference type="PANTHER" id="PTHR45765:SF1">
    <property type="entry name" value="METHIONINE--TRNA LIGASE, CYTOPLASMIC"/>
    <property type="match status" value="1"/>
</dbReference>
<evidence type="ECO:0000256" key="2">
    <source>
        <dbReference type="ARBA" id="ARBA00022490"/>
    </source>
</evidence>